<feature type="compositionally biased region" description="Basic and acidic residues" evidence="1">
    <location>
        <begin position="1"/>
        <end position="10"/>
    </location>
</feature>
<accession>A0ABV0SWZ3</accession>
<protein>
    <submittedName>
        <fullName evidence="2">Uncharacterized protein</fullName>
    </submittedName>
</protein>
<evidence type="ECO:0000313" key="3">
    <source>
        <dbReference type="Proteomes" id="UP001482620"/>
    </source>
</evidence>
<evidence type="ECO:0000256" key="1">
    <source>
        <dbReference type="SAM" id="MobiDB-lite"/>
    </source>
</evidence>
<evidence type="ECO:0000313" key="2">
    <source>
        <dbReference type="EMBL" id="MEQ2225130.1"/>
    </source>
</evidence>
<dbReference type="EMBL" id="JAHRIQ010012794">
    <property type="protein sequence ID" value="MEQ2225130.1"/>
    <property type="molecule type" value="Genomic_DNA"/>
</dbReference>
<dbReference type="Proteomes" id="UP001482620">
    <property type="component" value="Unassembled WGS sequence"/>
</dbReference>
<gene>
    <name evidence="2" type="ORF">ILYODFUR_014376</name>
</gene>
<feature type="region of interest" description="Disordered" evidence="1">
    <location>
        <begin position="1"/>
        <end position="20"/>
    </location>
</feature>
<reference evidence="2 3" key="1">
    <citation type="submission" date="2021-06" db="EMBL/GenBank/DDBJ databases">
        <authorList>
            <person name="Palmer J.M."/>
        </authorList>
    </citation>
    <scope>NUCLEOTIDE SEQUENCE [LARGE SCALE GENOMIC DNA]</scope>
    <source>
        <strain evidence="3">if_2019</strain>
        <tissue evidence="2">Muscle</tissue>
    </source>
</reference>
<sequence>MAQLETEEKVQSQLTPEDTEDLCRTFPCPMSEWNNSETSWANLDLEAQCIVTLLCLTGPILNGPLIFESSSGEGVLLHVSQCQASLHSHEDLKLRSTRGA</sequence>
<proteinExistence type="predicted"/>
<name>A0ABV0SWZ3_9TELE</name>
<organism evidence="2 3">
    <name type="scientific">Ilyodon furcidens</name>
    <name type="common">goldbreast splitfin</name>
    <dbReference type="NCBI Taxonomy" id="33524"/>
    <lineage>
        <taxon>Eukaryota</taxon>
        <taxon>Metazoa</taxon>
        <taxon>Chordata</taxon>
        <taxon>Craniata</taxon>
        <taxon>Vertebrata</taxon>
        <taxon>Euteleostomi</taxon>
        <taxon>Actinopterygii</taxon>
        <taxon>Neopterygii</taxon>
        <taxon>Teleostei</taxon>
        <taxon>Neoteleostei</taxon>
        <taxon>Acanthomorphata</taxon>
        <taxon>Ovalentaria</taxon>
        <taxon>Atherinomorphae</taxon>
        <taxon>Cyprinodontiformes</taxon>
        <taxon>Goodeidae</taxon>
        <taxon>Ilyodon</taxon>
    </lineage>
</organism>
<keyword evidence="3" id="KW-1185">Reference proteome</keyword>
<comment type="caution">
    <text evidence="2">The sequence shown here is derived from an EMBL/GenBank/DDBJ whole genome shotgun (WGS) entry which is preliminary data.</text>
</comment>